<evidence type="ECO:0000313" key="1">
    <source>
        <dbReference type="EMBL" id="AEG00967.1"/>
    </source>
</evidence>
<reference evidence="2" key="3">
    <citation type="submission" date="2011-05" db="EMBL/GenBank/DDBJ databases">
        <title>Complete sequence of Methylomonas methanica MC09.</title>
        <authorList>
            <consortium name="US DOE Joint Genome Institute"/>
            <person name="Lucas S."/>
            <person name="Han J."/>
            <person name="Lapidus A."/>
            <person name="Cheng J.-F."/>
            <person name="Goodwin L."/>
            <person name="Pitluck S."/>
            <person name="Peters L."/>
            <person name="Mikhailova N."/>
            <person name="Teshima H."/>
            <person name="Han C."/>
            <person name="Tapia R."/>
            <person name="Land M."/>
            <person name="Hauser L."/>
            <person name="Kyrpides N."/>
            <person name="Ivanova N."/>
            <person name="Pagani I."/>
            <person name="Stein L."/>
            <person name="Woyke T."/>
        </authorList>
    </citation>
    <scope>NUCLEOTIDE SEQUENCE [LARGE SCALE GENOMIC DNA]</scope>
    <source>
        <strain evidence="2">MC09</strain>
    </source>
</reference>
<keyword evidence="2" id="KW-1185">Reference proteome</keyword>
<dbReference type="OrthoDB" id="5570289at2"/>
<proteinExistence type="predicted"/>
<dbReference type="GO" id="GO:0030288">
    <property type="term" value="C:outer membrane-bounded periplasmic space"/>
    <property type="evidence" value="ECO:0007669"/>
    <property type="project" value="TreeGrafter"/>
</dbReference>
<dbReference type="PANTHER" id="PTHR38102:SF1">
    <property type="entry name" value="PERIPLASMIC CHAPERONE SPY"/>
    <property type="match status" value="1"/>
</dbReference>
<dbReference type="KEGG" id="mmt:Metme_2577"/>
<dbReference type="EMBL" id="CP002738">
    <property type="protein sequence ID" value="AEG00967.1"/>
    <property type="molecule type" value="Genomic_DNA"/>
</dbReference>
<accession>F9ZXH9</accession>
<dbReference type="HOGENOM" id="CLU_137329_0_0_6"/>
<dbReference type="STRING" id="857087.Metme_2577"/>
<dbReference type="Proteomes" id="UP000008888">
    <property type="component" value="Chromosome"/>
</dbReference>
<organism evidence="1 2">
    <name type="scientific">Methylomonas methanica (strain DSM 25384 / MC09)</name>
    <dbReference type="NCBI Taxonomy" id="857087"/>
    <lineage>
        <taxon>Bacteria</taxon>
        <taxon>Pseudomonadati</taxon>
        <taxon>Pseudomonadota</taxon>
        <taxon>Gammaproteobacteria</taxon>
        <taxon>Methylococcales</taxon>
        <taxon>Methylococcaceae</taxon>
        <taxon>Methylomonas</taxon>
    </lineage>
</organism>
<dbReference type="Gene3D" id="1.20.120.1490">
    <property type="match status" value="1"/>
</dbReference>
<dbReference type="GO" id="GO:0051082">
    <property type="term" value="F:unfolded protein binding"/>
    <property type="evidence" value="ECO:0007669"/>
    <property type="project" value="TreeGrafter"/>
</dbReference>
<gene>
    <name evidence="1" type="ordered locus">Metme_2577</name>
</gene>
<protein>
    <recommendedName>
        <fullName evidence="3">Spy/CpxP family protein refolding chaperone</fullName>
    </recommendedName>
</protein>
<sequence>MRKLILMTGLLPALTSANPGMPGDIPPGGFGRPPMHHQPMGDSDRLPPFLQDIGLSSKQQSEIKSLLKAHMNLMGDSRKNVHAIKMKLHQLSFSSAYSEEQAEALAEQLTAEHKTQALRQAQLDNALYKLLTKEQQAEVESQIAKMPTNTPF</sequence>
<dbReference type="RefSeq" id="WP_013819203.1">
    <property type="nucleotide sequence ID" value="NC_015572.1"/>
</dbReference>
<reference key="2">
    <citation type="submission" date="2011-05" db="EMBL/GenBank/DDBJ databases">
        <title>Complete genome sequence of the aerobic marine methanotroph Methylomonas methanica MC09.</title>
        <authorList>
            <person name="Boden R."/>
            <person name="Cunliffe M."/>
            <person name="Scanlan J."/>
            <person name="Moussard H."/>
            <person name="Kits K.D."/>
            <person name="Klotz M."/>
            <person name="Jetten M."/>
            <person name="Vuilleumier S."/>
            <person name="Han J."/>
            <person name="Peters L."/>
            <person name="Mikhailova N."/>
            <person name="Teshima H."/>
            <person name="Tapia R."/>
            <person name="Kyrpides N."/>
            <person name="Ivanova N."/>
            <person name="Pagani I."/>
            <person name="Cheng J.-F."/>
            <person name="Goodwin L."/>
            <person name="Han C."/>
            <person name="Hauser L."/>
            <person name="Land M."/>
            <person name="Lapidus A."/>
            <person name="Lucas S."/>
            <person name="Pitluck S."/>
            <person name="Woyke T."/>
            <person name="Stein L.Y."/>
            <person name="Murrell C."/>
        </authorList>
    </citation>
    <scope>NUCLEOTIDE SEQUENCE</scope>
    <source>
        <strain>MC09</strain>
    </source>
</reference>
<dbReference type="PANTHER" id="PTHR38102">
    <property type="entry name" value="PERIPLASMIC CHAPERONE SPY"/>
    <property type="match status" value="1"/>
</dbReference>
<dbReference type="AlphaFoldDB" id="F9ZXH9"/>
<evidence type="ECO:0000313" key="2">
    <source>
        <dbReference type="Proteomes" id="UP000008888"/>
    </source>
</evidence>
<name>F9ZXH9_METMM</name>
<dbReference type="eggNOG" id="COG3678">
    <property type="taxonomic scope" value="Bacteria"/>
</dbReference>
<dbReference type="InterPro" id="IPR052211">
    <property type="entry name" value="Cpx_auxiliary_protein"/>
</dbReference>
<reference evidence="1 2" key="1">
    <citation type="journal article" date="2011" name="J. Bacteriol.">
        <title>Complete Genome Sequence of the Aerobic Marine Methanotroph Methylomonas methanica MC09.</title>
        <authorList>
            <person name="Boden R."/>
            <person name="Cunliffe M."/>
            <person name="Scanlan J."/>
            <person name="Moussard H."/>
            <person name="Kits K.D."/>
            <person name="Klotz M.G."/>
            <person name="Jetten M.S."/>
            <person name="Vuilleumier S."/>
            <person name="Han J."/>
            <person name="Peters L."/>
            <person name="Mikhailova N."/>
            <person name="Teshima H."/>
            <person name="Tapia R."/>
            <person name="Kyrpides N."/>
            <person name="Ivanova N."/>
            <person name="Pagani I."/>
            <person name="Cheng J.F."/>
            <person name="Goodwin L."/>
            <person name="Han C."/>
            <person name="Hauser L."/>
            <person name="Land M.L."/>
            <person name="Lapidus A."/>
            <person name="Lucas S."/>
            <person name="Pitluck S."/>
            <person name="Woyke T."/>
            <person name="Stein L."/>
            <person name="Murrell J.C."/>
        </authorList>
    </citation>
    <scope>NUCLEOTIDE SEQUENCE [LARGE SCALE GENOMIC DNA]</scope>
    <source>
        <strain evidence="1 2">MC09</strain>
    </source>
</reference>
<evidence type="ECO:0008006" key="3">
    <source>
        <dbReference type="Google" id="ProtNLM"/>
    </source>
</evidence>